<dbReference type="CDD" id="cd12291">
    <property type="entry name" value="RRM1_La"/>
    <property type="match status" value="1"/>
</dbReference>
<dbReference type="AlphaFoldDB" id="C4R0V6"/>
<organism evidence="8 9">
    <name type="scientific">Komagataella phaffii (strain GS115 / ATCC 20864)</name>
    <name type="common">Yeast</name>
    <name type="synonym">Pichia pastoris</name>
    <dbReference type="NCBI Taxonomy" id="644223"/>
    <lineage>
        <taxon>Eukaryota</taxon>
        <taxon>Fungi</taxon>
        <taxon>Dikarya</taxon>
        <taxon>Ascomycota</taxon>
        <taxon>Saccharomycotina</taxon>
        <taxon>Pichiomycetes</taxon>
        <taxon>Pichiales</taxon>
        <taxon>Pichiaceae</taxon>
        <taxon>Komagataella</taxon>
    </lineage>
</organism>
<dbReference type="eggNOG" id="KOG0118">
    <property type="taxonomic scope" value="Eukaryota"/>
</dbReference>
<dbReference type="GO" id="GO:0003729">
    <property type="term" value="F:mRNA binding"/>
    <property type="evidence" value="ECO:0007669"/>
    <property type="project" value="TreeGrafter"/>
</dbReference>
<evidence type="ECO:0000256" key="4">
    <source>
        <dbReference type="PROSITE-ProRule" id="PRU00332"/>
    </source>
</evidence>
<dbReference type="InterPro" id="IPR000504">
    <property type="entry name" value="RRM_dom"/>
</dbReference>
<name>C4R0V6_KOMPG</name>
<dbReference type="OMA" id="WRIYEAN"/>
<dbReference type="InterPro" id="IPR036390">
    <property type="entry name" value="WH_DNA-bd_sf"/>
</dbReference>
<proteinExistence type="predicted"/>
<evidence type="ECO:0000256" key="1">
    <source>
        <dbReference type="ARBA" id="ARBA00004123"/>
    </source>
</evidence>
<dbReference type="EMBL" id="FN392320">
    <property type="protein sequence ID" value="CAY69130.1"/>
    <property type="molecule type" value="Genomic_DNA"/>
</dbReference>
<dbReference type="FunCoup" id="C4R0V6">
    <property type="interactions" value="735"/>
</dbReference>
<evidence type="ECO:0000256" key="3">
    <source>
        <dbReference type="ARBA" id="ARBA00023242"/>
    </source>
</evidence>
<dbReference type="KEGG" id="ppa:PAS_chr2-1_0852"/>
<dbReference type="GO" id="GO:0000049">
    <property type="term" value="F:tRNA binding"/>
    <property type="evidence" value="ECO:0007669"/>
    <property type="project" value="EnsemblFungi"/>
</dbReference>
<evidence type="ECO:0000256" key="5">
    <source>
        <dbReference type="SAM" id="MobiDB-lite"/>
    </source>
</evidence>
<dbReference type="OrthoDB" id="439993at2759"/>
<keyword evidence="3" id="KW-0539">Nucleus</keyword>
<sequence length="254" mass="29432">MSEEQSKKEILEQVEFYFSDSNLPKDRFLYTTAQANEGWVSISVLANFTRMRKFRPIELIVEALRESENLLEVSENGEMVRRKVPLPSREEQIKIAQRSVVVEDVPEDATLEQLQEFFKKYGKTNQVRMKRNRKTKEFFGKVIVEFSSVEEQKAFLEAEPKPTFNEKELKITSKVAYDESRESKRTAGFNGRDKSKGKKRVNQDDDESNKRVKDDKEVEADKETADDAAKEAGEDTATEPEKTEVPEENKEESK</sequence>
<feature type="domain" description="HTH La-type RNA-binding" evidence="7">
    <location>
        <begin position="1"/>
        <end position="90"/>
    </location>
</feature>
<gene>
    <name evidence="8" type="ordered locus">PAS_chr2-1_0852</name>
</gene>
<comment type="subcellular location">
    <subcellularLocation>
        <location evidence="1">Nucleus</location>
    </subcellularLocation>
</comment>
<evidence type="ECO:0000256" key="2">
    <source>
        <dbReference type="ARBA" id="ARBA00022884"/>
    </source>
</evidence>
<dbReference type="STRING" id="644223.C4R0V6"/>
<dbReference type="PROSITE" id="PS50961">
    <property type="entry name" value="HTH_LA"/>
    <property type="match status" value="1"/>
</dbReference>
<evidence type="ECO:0000259" key="7">
    <source>
        <dbReference type="PROSITE" id="PS50961"/>
    </source>
</evidence>
<dbReference type="SUPFAM" id="SSF54928">
    <property type="entry name" value="RNA-binding domain, RBD"/>
    <property type="match status" value="1"/>
</dbReference>
<dbReference type="HOGENOM" id="CLU_1028897_0_0_1"/>
<evidence type="ECO:0000259" key="6">
    <source>
        <dbReference type="PROSITE" id="PS50102"/>
    </source>
</evidence>
<dbReference type="GO" id="GO:0005730">
    <property type="term" value="C:nucleolus"/>
    <property type="evidence" value="ECO:0007669"/>
    <property type="project" value="EnsemblFungi"/>
</dbReference>
<dbReference type="InterPro" id="IPR002344">
    <property type="entry name" value="Lupus_La"/>
</dbReference>
<dbReference type="InterPro" id="IPR006630">
    <property type="entry name" value="La_HTH"/>
</dbReference>
<feature type="domain" description="RRM" evidence="6">
    <location>
        <begin position="98"/>
        <end position="182"/>
    </location>
</feature>
<dbReference type="PROSITE" id="PS50102">
    <property type="entry name" value="RRM"/>
    <property type="match status" value="1"/>
</dbReference>
<protein>
    <submittedName>
        <fullName evidence="8">Uncharacterized protein</fullName>
    </submittedName>
</protein>
<keyword evidence="2 4" id="KW-0694">RNA-binding</keyword>
<dbReference type="GO" id="GO:0008033">
    <property type="term" value="P:tRNA processing"/>
    <property type="evidence" value="ECO:0007669"/>
    <property type="project" value="EnsemblFungi"/>
</dbReference>
<dbReference type="GO" id="GO:1990904">
    <property type="term" value="C:ribonucleoprotein complex"/>
    <property type="evidence" value="ECO:0007669"/>
    <property type="project" value="InterPro"/>
</dbReference>
<feature type="compositionally biased region" description="Basic and acidic residues" evidence="5">
    <location>
        <begin position="208"/>
        <end position="254"/>
    </location>
</feature>
<dbReference type="GeneID" id="8198422"/>
<dbReference type="SMART" id="SM00715">
    <property type="entry name" value="LA"/>
    <property type="match status" value="1"/>
</dbReference>
<dbReference type="PANTHER" id="PTHR22792:SF140">
    <property type="entry name" value="ACHILLES, ISOFORM A"/>
    <property type="match status" value="1"/>
</dbReference>
<dbReference type="GO" id="GO:0017070">
    <property type="term" value="F:U6 snRNA binding"/>
    <property type="evidence" value="ECO:0007669"/>
    <property type="project" value="EnsemblFungi"/>
</dbReference>
<dbReference type="InterPro" id="IPR035979">
    <property type="entry name" value="RBD_domain_sf"/>
</dbReference>
<dbReference type="Gene3D" id="1.10.10.10">
    <property type="entry name" value="Winged helix-like DNA-binding domain superfamily/Winged helix DNA-binding domain"/>
    <property type="match status" value="1"/>
</dbReference>
<dbReference type="SMR" id="C4R0V6"/>
<dbReference type="InParanoid" id="C4R0V6"/>
<evidence type="ECO:0000313" key="9">
    <source>
        <dbReference type="Proteomes" id="UP000000314"/>
    </source>
</evidence>
<accession>C4R0V6</accession>
<dbReference type="PRINTS" id="PR00302">
    <property type="entry name" value="LUPUSLA"/>
</dbReference>
<evidence type="ECO:0000313" key="8">
    <source>
        <dbReference type="EMBL" id="CAY69130.1"/>
    </source>
</evidence>
<feature type="region of interest" description="Disordered" evidence="5">
    <location>
        <begin position="179"/>
        <end position="254"/>
    </location>
</feature>
<dbReference type="SMART" id="SM00360">
    <property type="entry name" value="RRM"/>
    <property type="match status" value="1"/>
</dbReference>
<dbReference type="Proteomes" id="UP000000314">
    <property type="component" value="Chromosome 2"/>
</dbReference>
<dbReference type="InterPro" id="IPR012677">
    <property type="entry name" value="Nucleotide-bd_a/b_plait_sf"/>
</dbReference>
<dbReference type="Pfam" id="PF00076">
    <property type="entry name" value="RRM_1"/>
    <property type="match status" value="1"/>
</dbReference>
<dbReference type="Gene3D" id="3.30.70.330">
    <property type="match status" value="1"/>
</dbReference>
<dbReference type="SUPFAM" id="SSF46785">
    <property type="entry name" value="Winged helix' DNA-binding domain"/>
    <property type="match status" value="1"/>
</dbReference>
<reference evidence="8 9" key="1">
    <citation type="journal article" date="2009" name="Nat. Biotechnol.">
        <title>Genome sequence of the recombinant protein production host Pichia pastoris.</title>
        <authorList>
            <person name="De Schutter K."/>
            <person name="Lin Y.C."/>
            <person name="Tiels P."/>
            <person name="Van Hecke A."/>
            <person name="Glinka S."/>
            <person name="Weber-Lehmann J."/>
            <person name="Rouze P."/>
            <person name="Van de Peer Y."/>
            <person name="Callewaert N."/>
        </authorList>
    </citation>
    <scope>NUCLEOTIDE SEQUENCE [LARGE SCALE GENOMIC DNA]</scope>
    <source>
        <strain evidence="9">GS115 / ATCC 20864</strain>
    </source>
</reference>
<dbReference type="RefSeq" id="XP_002491410.1">
    <property type="nucleotide sequence ID" value="XM_002491365.1"/>
</dbReference>
<dbReference type="InterPro" id="IPR036388">
    <property type="entry name" value="WH-like_DNA-bd_sf"/>
</dbReference>
<keyword evidence="9" id="KW-1185">Reference proteome</keyword>
<dbReference type="PANTHER" id="PTHR22792">
    <property type="entry name" value="LUPUS LA PROTEIN-RELATED"/>
    <property type="match status" value="1"/>
</dbReference>
<dbReference type="InterPro" id="IPR045180">
    <property type="entry name" value="La_dom_prot"/>
</dbReference>
<dbReference type="GO" id="GO:0005654">
    <property type="term" value="C:nucleoplasm"/>
    <property type="evidence" value="ECO:0007669"/>
    <property type="project" value="EnsemblFungi"/>
</dbReference>
<dbReference type="Pfam" id="PF05383">
    <property type="entry name" value="La"/>
    <property type="match status" value="1"/>
</dbReference>